<comment type="caution">
    <text evidence="6">The sequence shown here is derived from an EMBL/GenBank/DDBJ whole genome shotgun (WGS) entry which is preliminary data.</text>
</comment>
<keyword evidence="1" id="KW-0479">Metal-binding</keyword>
<evidence type="ECO:0000256" key="4">
    <source>
        <dbReference type="SAM" id="MobiDB-lite"/>
    </source>
</evidence>
<dbReference type="EMBL" id="BFAV01000123">
    <property type="protein sequence ID" value="GBF33888.1"/>
    <property type="molecule type" value="Genomic_DNA"/>
</dbReference>
<dbReference type="InterPro" id="IPR017900">
    <property type="entry name" value="4Fe4S_Fe_S_CS"/>
</dbReference>
<organism evidence="6 7">
    <name type="scientific">Desulfocucumis palustris</name>
    <dbReference type="NCBI Taxonomy" id="1898651"/>
    <lineage>
        <taxon>Bacteria</taxon>
        <taxon>Bacillati</taxon>
        <taxon>Bacillota</taxon>
        <taxon>Clostridia</taxon>
        <taxon>Eubacteriales</taxon>
        <taxon>Desulfocucumaceae</taxon>
        <taxon>Desulfocucumis</taxon>
    </lineage>
</organism>
<dbReference type="GO" id="GO:0046872">
    <property type="term" value="F:metal ion binding"/>
    <property type="evidence" value="ECO:0007669"/>
    <property type="project" value="UniProtKB-KW"/>
</dbReference>
<feature type="domain" description="4Fe-4S ferredoxin-type" evidence="5">
    <location>
        <begin position="219"/>
        <end position="247"/>
    </location>
</feature>
<dbReference type="SUPFAM" id="SSF54862">
    <property type="entry name" value="4Fe-4S ferredoxins"/>
    <property type="match status" value="1"/>
</dbReference>
<dbReference type="PROSITE" id="PS51379">
    <property type="entry name" value="4FE4S_FER_2"/>
    <property type="match status" value="2"/>
</dbReference>
<dbReference type="PANTHER" id="PTHR43122">
    <property type="entry name" value="FERREDOXIN SUBUNIT OF PYRUVATE:FLAVODOXIN OXIDOREDUCTASE-RELATED"/>
    <property type="match status" value="1"/>
</dbReference>
<proteinExistence type="predicted"/>
<dbReference type="OrthoDB" id="9781559at2"/>
<sequence>MSKVFYTSARALDFDFHVSLPAKLEELLEQADLKGFIDANDYVAIKMHLGSHGAFRIVRPVFIRKIADAVRSAGGSPFVTDTVRIPGLEYLEVANANGINHLSVGAPVILADGIFGKDVINVPAGEILGEIGVASAIYEAQAMIVVSHCKGHIAAGYGGAIKNLGMGGIGARNRDGLPERGRMHFAQNTQLEWDMDICDFCEKCVNVCPHQAINFDDRQIFLDQARCAKCARCARVCPSGALVAPISQEIFQRSLAEAAGAVVSTFKPGKILYINFVLEVQPECDCMPLADVPVIQDQGVLISDDIVAIEMATLDMMGKAALLPGSKGEENSGKEGHILQKITGKDPYSHVRAAAELGMGQIDYELVEIERKSGKWENAMNFDPQDRIPLKPKGHGWHREGPGHPHPCQGSGS</sequence>
<dbReference type="AlphaFoldDB" id="A0A2L2XCB8"/>
<dbReference type="GO" id="GO:0051536">
    <property type="term" value="F:iron-sulfur cluster binding"/>
    <property type="evidence" value="ECO:0007669"/>
    <property type="project" value="UniProtKB-KW"/>
</dbReference>
<keyword evidence="2" id="KW-0408">Iron</keyword>
<dbReference type="Pfam" id="PF12838">
    <property type="entry name" value="Fer4_7"/>
    <property type="match status" value="1"/>
</dbReference>
<protein>
    <submittedName>
        <fullName evidence="6">Ferredoxin</fullName>
    </submittedName>
</protein>
<feature type="region of interest" description="Disordered" evidence="4">
    <location>
        <begin position="380"/>
        <end position="413"/>
    </location>
</feature>
<dbReference type="Proteomes" id="UP000239549">
    <property type="component" value="Unassembled WGS sequence"/>
</dbReference>
<feature type="domain" description="4Fe-4S ferredoxin-type" evidence="5">
    <location>
        <begin position="189"/>
        <end position="218"/>
    </location>
</feature>
<dbReference type="InterPro" id="IPR017896">
    <property type="entry name" value="4Fe4S_Fe-S-bd"/>
</dbReference>
<evidence type="ECO:0000313" key="6">
    <source>
        <dbReference type="EMBL" id="GBF33888.1"/>
    </source>
</evidence>
<dbReference type="PANTHER" id="PTHR43122:SF1">
    <property type="entry name" value="IRON-SULFUR-BINDING PROTEIN"/>
    <property type="match status" value="1"/>
</dbReference>
<dbReference type="RefSeq" id="WP_104372215.1">
    <property type="nucleotide sequence ID" value="NZ_BFAV01000123.1"/>
</dbReference>
<evidence type="ECO:0000256" key="3">
    <source>
        <dbReference type="ARBA" id="ARBA00023014"/>
    </source>
</evidence>
<gene>
    <name evidence="6" type="ORF">DCCM_2999</name>
</gene>
<evidence type="ECO:0000259" key="5">
    <source>
        <dbReference type="PROSITE" id="PS51379"/>
    </source>
</evidence>
<reference evidence="7" key="1">
    <citation type="submission" date="2018-02" db="EMBL/GenBank/DDBJ databases">
        <title>Genome sequence of Desulfocucumis palustris strain NAW-5.</title>
        <authorList>
            <person name="Watanabe M."/>
            <person name="Kojima H."/>
            <person name="Fukui M."/>
        </authorList>
    </citation>
    <scope>NUCLEOTIDE SEQUENCE [LARGE SCALE GENOMIC DNA]</scope>
    <source>
        <strain evidence="7">NAW-5</strain>
    </source>
</reference>
<accession>A0A2L2XCB8</accession>
<dbReference type="PROSITE" id="PS00198">
    <property type="entry name" value="4FE4S_FER_1"/>
    <property type="match status" value="1"/>
</dbReference>
<name>A0A2L2XCB8_9FIRM</name>
<dbReference type="InterPro" id="IPR007160">
    <property type="entry name" value="DUF362"/>
</dbReference>
<keyword evidence="3" id="KW-0411">Iron-sulfur</keyword>
<keyword evidence="7" id="KW-1185">Reference proteome</keyword>
<dbReference type="Gene3D" id="3.30.70.20">
    <property type="match status" value="1"/>
</dbReference>
<evidence type="ECO:0000256" key="2">
    <source>
        <dbReference type="ARBA" id="ARBA00023004"/>
    </source>
</evidence>
<evidence type="ECO:0000313" key="7">
    <source>
        <dbReference type="Proteomes" id="UP000239549"/>
    </source>
</evidence>
<dbReference type="Pfam" id="PF04015">
    <property type="entry name" value="DUF362"/>
    <property type="match status" value="1"/>
</dbReference>
<evidence type="ECO:0000256" key="1">
    <source>
        <dbReference type="ARBA" id="ARBA00022723"/>
    </source>
</evidence>